<dbReference type="PANTHER" id="PTHR12526:SF630">
    <property type="entry name" value="GLYCOSYLTRANSFERASE"/>
    <property type="match status" value="1"/>
</dbReference>
<evidence type="ECO:0000259" key="1">
    <source>
        <dbReference type="Pfam" id="PF00534"/>
    </source>
</evidence>
<proteinExistence type="predicted"/>
<organism evidence="2 3">
    <name type="scientific">Diplocloster modestus</name>
    <dbReference type="NCBI Taxonomy" id="2850322"/>
    <lineage>
        <taxon>Bacteria</taxon>
        <taxon>Bacillati</taxon>
        <taxon>Bacillota</taxon>
        <taxon>Clostridia</taxon>
        <taxon>Lachnospirales</taxon>
        <taxon>Lachnospiraceae</taxon>
        <taxon>Diplocloster</taxon>
    </lineage>
</organism>
<evidence type="ECO:0000313" key="3">
    <source>
        <dbReference type="Proteomes" id="UP001314681"/>
    </source>
</evidence>
<reference evidence="2 3" key="1">
    <citation type="submission" date="2021-06" db="EMBL/GenBank/DDBJ databases">
        <title>Description of novel taxa of the family Lachnospiraceae.</title>
        <authorList>
            <person name="Chaplin A.V."/>
            <person name="Sokolova S.R."/>
            <person name="Pikina A.P."/>
            <person name="Korzhanova M."/>
            <person name="Belova V."/>
            <person name="Korostin D."/>
            <person name="Efimov B.A."/>
        </authorList>
    </citation>
    <scope>NUCLEOTIDE SEQUENCE [LARGE SCALE GENOMIC DNA]</scope>
    <source>
        <strain evidence="2 3">ASD4241</strain>
    </source>
</reference>
<dbReference type="Proteomes" id="UP001314681">
    <property type="component" value="Unassembled WGS sequence"/>
</dbReference>
<accession>A0ABS6K2P0</accession>
<feature type="domain" description="Glycosyl transferase family 1" evidence="1">
    <location>
        <begin position="192"/>
        <end position="360"/>
    </location>
</feature>
<dbReference type="PANTHER" id="PTHR12526">
    <property type="entry name" value="GLYCOSYLTRANSFERASE"/>
    <property type="match status" value="1"/>
</dbReference>
<dbReference type="SUPFAM" id="SSF53756">
    <property type="entry name" value="UDP-Glycosyltransferase/glycogen phosphorylase"/>
    <property type="match status" value="1"/>
</dbReference>
<dbReference type="InterPro" id="IPR001296">
    <property type="entry name" value="Glyco_trans_1"/>
</dbReference>
<dbReference type="Gene3D" id="3.40.50.2000">
    <property type="entry name" value="Glycogen Phosphorylase B"/>
    <property type="match status" value="2"/>
</dbReference>
<keyword evidence="3" id="KW-1185">Reference proteome</keyword>
<sequence>MEKKLIYILNSYSKNSAQHFYHVVHLLETMADQGVDITLVIEKATDIPEVGNKIKIICQKDNGKIARVRELSKILRSLFDEGYRKVFVRITMPAAIIAINIAKKYGAEVYFWQSGDNLTYDKKQPILPRIKWYLTNYSLLVYIRDHVNFFVTGPESMADYYVKNLKVKREKVLVLYNDIDDKRFESVNEADQKALKEKLGIPIDKKVVLFVHRLTPVKRFSYQIPFLAESEDFRRANAILIVVGGGPEENIIYEEYKKSLFKDCIQLIGKVPNAEIMDYYKVADVFINPSYSEGFPRVVIEAMSSGLPVVATDVGGTRDIMGPEQKKFLVDKDDRTEFRNKVIYLLTHSEVRNKIILENKEHVKRYTTDSVSKMYIERIFK</sequence>
<evidence type="ECO:0000313" key="2">
    <source>
        <dbReference type="EMBL" id="MBU9724602.1"/>
    </source>
</evidence>
<protein>
    <submittedName>
        <fullName evidence="2">Glycosyltransferase family 4 protein</fullName>
    </submittedName>
</protein>
<dbReference type="RefSeq" id="WP_158351657.1">
    <property type="nucleotide sequence ID" value="NZ_JAHQCX010000001.1"/>
</dbReference>
<gene>
    <name evidence="2" type="ORF">KTH90_01100</name>
</gene>
<comment type="caution">
    <text evidence="2">The sequence shown here is derived from an EMBL/GenBank/DDBJ whole genome shotgun (WGS) entry which is preliminary data.</text>
</comment>
<dbReference type="Pfam" id="PF00534">
    <property type="entry name" value="Glycos_transf_1"/>
    <property type="match status" value="1"/>
</dbReference>
<name>A0ABS6K2P0_9FIRM</name>
<dbReference type="CDD" id="cd03801">
    <property type="entry name" value="GT4_PimA-like"/>
    <property type="match status" value="1"/>
</dbReference>
<dbReference type="EMBL" id="JAHQCX010000001">
    <property type="protein sequence ID" value="MBU9724602.1"/>
    <property type="molecule type" value="Genomic_DNA"/>
</dbReference>